<accession>A0A835TGJ0</accession>
<reference evidence="1 2" key="1">
    <citation type="submission" date="2020-10" db="EMBL/GenBank/DDBJ databases">
        <title>Plant Genome Project.</title>
        <authorList>
            <person name="Zhang R.-G."/>
        </authorList>
    </citation>
    <scope>NUCLEOTIDE SEQUENCE [LARGE SCALE GENOMIC DNA]</scope>
    <source>
        <strain evidence="1">FAFU-HL-1</strain>
        <tissue evidence="1">Leaf</tissue>
    </source>
</reference>
<organism evidence="1 2">
    <name type="scientific">Salix dunnii</name>
    <dbReference type="NCBI Taxonomy" id="1413687"/>
    <lineage>
        <taxon>Eukaryota</taxon>
        <taxon>Viridiplantae</taxon>
        <taxon>Streptophyta</taxon>
        <taxon>Embryophyta</taxon>
        <taxon>Tracheophyta</taxon>
        <taxon>Spermatophyta</taxon>
        <taxon>Magnoliopsida</taxon>
        <taxon>eudicotyledons</taxon>
        <taxon>Gunneridae</taxon>
        <taxon>Pentapetalae</taxon>
        <taxon>rosids</taxon>
        <taxon>fabids</taxon>
        <taxon>Malpighiales</taxon>
        <taxon>Salicaceae</taxon>
        <taxon>Saliceae</taxon>
        <taxon>Salix</taxon>
    </lineage>
</organism>
<comment type="caution">
    <text evidence="1">The sequence shown here is derived from an EMBL/GenBank/DDBJ whole genome shotgun (WGS) entry which is preliminary data.</text>
</comment>
<proteinExistence type="predicted"/>
<sequence>MMLSLQTALVYSLQDTLVATIQSFFGHPSVTTGETLERSCLLKSYLHIASRCTLPMHLEEIRWMICRPFRDQNQVVDMNKAFLELTLNIIMRMIMASYGNHWCSLRCIDLFEILSINRLKMYYGT</sequence>
<gene>
    <name evidence="1" type="ORF">SADUNF_Sadunf02G0102600</name>
</gene>
<dbReference type="AlphaFoldDB" id="A0A835TGJ0"/>
<name>A0A835TGJ0_9ROSI</name>
<dbReference type="EMBL" id="JADGMS010000002">
    <property type="protein sequence ID" value="KAF9687525.1"/>
    <property type="molecule type" value="Genomic_DNA"/>
</dbReference>
<dbReference type="Proteomes" id="UP000657918">
    <property type="component" value="Unassembled WGS sequence"/>
</dbReference>
<protein>
    <submittedName>
        <fullName evidence="1">Uncharacterized protein</fullName>
    </submittedName>
</protein>
<dbReference type="OrthoDB" id="1742729at2759"/>
<evidence type="ECO:0000313" key="1">
    <source>
        <dbReference type="EMBL" id="KAF9687525.1"/>
    </source>
</evidence>
<evidence type="ECO:0000313" key="2">
    <source>
        <dbReference type="Proteomes" id="UP000657918"/>
    </source>
</evidence>
<keyword evidence="2" id="KW-1185">Reference proteome</keyword>